<protein>
    <submittedName>
        <fullName evidence="1">Unnamed protein product</fullName>
    </submittedName>
</protein>
<proteinExistence type="predicted"/>
<organism evidence="1 2">
    <name type="scientific">Phytophthora lilii</name>
    <dbReference type="NCBI Taxonomy" id="2077276"/>
    <lineage>
        <taxon>Eukaryota</taxon>
        <taxon>Sar</taxon>
        <taxon>Stramenopiles</taxon>
        <taxon>Oomycota</taxon>
        <taxon>Peronosporomycetes</taxon>
        <taxon>Peronosporales</taxon>
        <taxon>Peronosporaceae</taxon>
        <taxon>Phytophthora</taxon>
    </lineage>
</organism>
<dbReference type="Proteomes" id="UP001165083">
    <property type="component" value="Unassembled WGS sequence"/>
</dbReference>
<comment type="caution">
    <text evidence="1">The sequence shown here is derived from an EMBL/GenBank/DDBJ whole genome shotgun (WGS) entry which is preliminary data.</text>
</comment>
<dbReference type="OrthoDB" id="101986at2759"/>
<sequence length="218" mass="23665">MGAAVSSLNANTHVAISASPTVQGPALRRLRLATHCEFHLDANKLSALFPSIAQNSVEKGFAILDPDNGGVVDSCELCATLILLAPQLSRETKQKGICCRLYSSQERWISHHCAFIAIFELFNVSTHRVGLLVADEATLLFRTVAIGAAKALRSIAATISPDKAAEELPKLAYFEDLTKALYGEHETLAYEDFARLCLATPEIDAFMAQWTSDSRQGT</sequence>
<evidence type="ECO:0000313" key="2">
    <source>
        <dbReference type="Proteomes" id="UP001165083"/>
    </source>
</evidence>
<keyword evidence="2" id="KW-1185">Reference proteome</keyword>
<name>A0A9W6YI35_9STRA</name>
<dbReference type="AlphaFoldDB" id="A0A9W6YI35"/>
<dbReference type="InterPro" id="IPR018247">
    <property type="entry name" value="EF_Hand_1_Ca_BS"/>
</dbReference>
<accession>A0A9W6YI35</accession>
<reference evidence="1" key="1">
    <citation type="submission" date="2023-04" db="EMBL/GenBank/DDBJ databases">
        <title>Phytophthora lilii NBRC 32176.</title>
        <authorList>
            <person name="Ichikawa N."/>
            <person name="Sato H."/>
            <person name="Tonouchi N."/>
        </authorList>
    </citation>
    <scope>NUCLEOTIDE SEQUENCE</scope>
    <source>
        <strain evidence="1">NBRC 32176</strain>
    </source>
</reference>
<dbReference type="PROSITE" id="PS00018">
    <property type="entry name" value="EF_HAND_1"/>
    <property type="match status" value="1"/>
</dbReference>
<gene>
    <name evidence="1" type="ORF">Plil01_001727300</name>
</gene>
<evidence type="ECO:0000313" key="1">
    <source>
        <dbReference type="EMBL" id="GMF64480.1"/>
    </source>
</evidence>
<dbReference type="EMBL" id="BSXW01012417">
    <property type="protein sequence ID" value="GMF64480.1"/>
    <property type="molecule type" value="Genomic_DNA"/>
</dbReference>